<dbReference type="EMBL" id="JBHUMD010000024">
    <property type="protein sequence ID" value="MFD2602336.1"/>
    <property type="molecule type" value="Genomic_DNA"/>
</dbReference>
<name>A0ABW5NUD5_9FLAO</name>
<evidence type="ECO:0000313" key="4">
    <source>
        <dbReference type="Proteomes" id="UP001597480"/>
    </source>
</evidence>
<dbReference type="InterPro" id="IPR021255">
    <property type="entry name" value="DUF2807"/>
</dbReference>
<gene>
    <name evidence="3" type="ORF">ACFSR3_09750</name>
</gene>
<feature type="signal peptide" evidence="1">
    <location>
        <begin position="1"/>
        <end position="18"/>
    </location>
</feature>
<comment type="caution">
    <text evidence="3">The sequence shown here is derived from an EMBL/GenBank/DDBJ whole genome shotgun (WGS) entry which is preliminary data.</text>
</comment>
<accession>A0ABW5NUD5</accession>
<keyword evidence="1" id="KW-0732">Signal</keyword>
<protein>
    <submittedName>
        <fullName evidence="3">Head GIN domain-containing protein</fullName>
    </submittedName>
</protein>
<feature type="domain" description="Putative auto-transporter adhesin head GIN" evidence="2">
    <location>
        <begin position="27"/>
        <end position="207"/>
    </location>
</feature>
<evidence type="ECO:0000256" key="1">
    <source>
        <dbReference type="SAM" id="SignalP"/>
    </source>
</evidence>
<evidence type="ECO:0000259" key="2">
    <source>
        <dbReference type="Pfam" id="PF10988"/>
    </source>
</evidence>
<dbReference type="Gene3D" id="2.160.20.120">
    <property type="match status" value="1"/>
</dbReference>
<keyword evidence="4" id="KW-1185">Reference proteome</keyword>
<feature type="chain" id="PRO_5047542019" evidence="1">
    <location>
        <begin position="19"/>
        <end position="223"/>
    </location>
</feature>
<proteinExistence type="predicted"/>
<organism evidence="3 4">
    <name type="scientific">Flavobacterium suzhouense</name>
    <dbReference type="NCBI Taxonomy" id="1529638"/>
    <lineage>
        <taxon>Bacteria</taxon>
        <taxon>Pseudomonadati</taxon>
        <taxon>Bacteroidota</taxon>
        <taxon>Flavobacteriia</taxon>
        <taxon>Flavobacteriales</taxon>
        <taxon>Flavobacteriaceae</taxon>
        <taxon>Flavobacterium</taxon>
    </lineage>
</organism>
<evidence type="ECO:0000313" key="3">
    <source>
        <dbReference type="EMBL" id="MFD2602336.1"/>
    </source>
</evidence>
<dbReference type="Proteomes" id="UP001597480">
    <property type="component" value="Unassembled WGS sequence"/>
</dbReference>
<reference evidence="4" key="1">
    <citation type="journal article" date="2019" name="Int. J. Syst. Evol. Microbiol.">
        <title>The Global Catalogue of Microorganisms (GCM) 10K type strain sequencing project: providing services to taxonomists for standard genome sequencing and annotation.</title>
        <authorList>
            <consortium name="The Broad Institute Genomics Platform"/>
            <consortium name="The Broad Institute Genome Sequencing Center for Infectious Disease"/>
            <person name="Wu L."/>
            <person name="Ma J."/>
        </authorList>
    </citation>
    <scope>NUCLEOTIDE SEQUENCE [LARGE SCALE GENOMIC DNA]</scope>
    <source>
        <strain evidence="4">KCTC 42107</strain>
    </source>
</reference>
<sequence length="223" mass="24003">MKKVFALAAIMLFQLVSAQDVSKNLGDFTTVRAFDQIDVLMVKGTENKIVIKGQGKDDVEVVNKNNELKIRMKTTKFLKGDDVSVTLYYKGNIDQVEASEGARVASQDIFKATAFVLNAKEGAEIKLNLEVKKLNSKASSGGILNINGTAKTHDLVITSGGIFKGKELVTEQTTVSINAGGEADVYASELVDAKTRIGGDIRVYGNPQQINENTFGGGNIKKA</sequence>
<dbReference type="RefSeq" id="WP_379820803.1">
    <property type="nucleotide sequence ID" value="NZ_JBHUMD010000024.1"/>
</dbReference>
<dbReference type="Pfam" id="PF10988">
    <property type="entry name" value="DUF2807"/>
    <property type="match status" value="1"/>
</dbReference>